<dbReference type="Gene3D" id="2.40.100.20">
    <property type="match status" value="1"/>
</dbReference>
<gene>
    <name evidence="2" type="ORF">GCM10010961_44870</name>
</gene>
<dbReference type="Pfam" id="PF18050">
    <property type="entry name" value="Cyclophil_like2"/>
    <property type="match status" value="1"/>
</dbReference>
<comment type="caution">
    <text evidence="2">The sequence shown here is derived from an EMBL/GenBank/DDBJ whole genome shotgun (WGS) entry which is preliminary data.</text>
</comment>
<protein>
    <recommendedName>
        <fullName evidence="1">Cyclophilin-like domain-containing protein</fullName>
    </recommendedName>
</protein>
<dbReference type="RefSeq" id="WP_028095586.1">
    <property type="nucleotide sequence ID" value="NZ_BNAP01000065.1"/>
</dbReference>
<evidence type="ECO:0000313" key="3">
    <source>
        <dbReference type="Proteomes" id="UP000611500"/>
    </source>
</evidence>
<evidence type="ECO:0000313" key="2">
    <source>
        <dbReference type="EMBL" id="GHH05919.1"/>
    </source>
</evidence>
<dbReference type="Proteomes" id="UP000611500">
    <property type="component" value="Unassembled WGS sequence"/>
</dbReference>
<proteinExistence type="predicted"/>
<organism evidence="2 3">
    <name type="scientific">Pseudodonghicola xiamenensis</name>
    <dbReference type="NCBI Taxonomy" id="337702"/>
    <lineage>
        <taxon>Bacteria</taxon>
        <taxon>Pseudomonadati</taxon>
        <taxon>Pseudomonadota</taxon>
        <taxon>Alphaproteobacteria</taxon>
        <taxon>Rhodobacterales</taxon>
        <taxon>Paracoccaceae</taxon>
        <taxon>Pseudodonghicola</taxon>
    </lineage>
</organism>
<dbReference type="EMBL" id="BNAP01000065">
    <property type="protein sequence ID" value="GHH05919.1"/>
    <property type="molecule type" value="Genomic_DNA"/>
</dbReference>
<feature type="domain" description="Cyclophilin-like" evidence="1">
    <location>
        <begin position="6"/>
        <end position="102"/>
    </location>
</feature>
<sequence length="115" mass="12539">MTRITVTIGQKVLTATLDDTPAGRDFARLLPLHLELTDYHGIEKIANLPRKLDTSGAPRSYEPAPGDITLYAPWGNLAIFYKPFNKTAGLVRLGAFDGPLDALMGNPTARFDLAE</sequence>
<dbReference type="InterPro" id="IPR029000">
    <property type="entry name" value="Cyclophilin-like_dom_sf"/>
</dbReference>
<dbReference type="AlphaFoldDB" id="A0A8J3H9Y9"/>
<reference evidence="2" key="1">
    <citation type="journal article" date="2014" name="Int. J. Syst. Evol. Microbiol.">
        <title>Complete genome sequence of Corynebacterium casei LMG S-19264T (=DSM 44701T), isolated from a smear-ripened cheese.</title>
        <authorList>
            <consortium name="US DOE Joint Genome Institute (JGI-PGF)"/>
            <person name="Walter F."/>
            <person name="Albersmeier A."/>
            <person name="Kalinowski J."/>
            <person name="Ruckert C."/>
        </authorList>
    </citation>
    <scope>NUCLEOTIDE SEQUENCE</scope>
    <source>
        <strain evidence="2">CGMCC 1.7081</strain>
    </source>
</reference>
<accession>A0A8J3H9Y9</accession>
<name>A0A8J3H9Y9_9RHOB</name>
<reference evidence="2" key="2">
    <citation type="submission" date="2020-09" db="EMBL/GenBank/DDBJ databases">
        <authorList>
            <person name="Sun Q."/>
            <person name="Zhou Y."/>
        </authorList>
    </citation>
    <scope>NUCLEOTIDE SEQUENCE</scope>
    <source>
        <strain evidence="2">CGMCC 1.7081</strain>
    </source>
</reference>
<dbReference type="SUPFAM" id="SSF50891">
    <property type="entry name" value="Cyclophilin-like"/>
    <property type="match status" value="1"/>
</dbReference>
<dbReference type="InterPro" id="IPR041183">
    <property type="entry name" value="Cyclophilin-like"/>
</dbReference>
<evidence type="ECO:0000259" key="1">
    <source>
        <dbReference type="Pfam" id="PF18050"/>
    </source>
</evidence>
<keyword evidence="3" id="KW-1185">Reference proteome</keyword>